<keyword evidence="3" id="KW-1185">Reference proteome</keyword>
<evidence type="ECO:0008006" key="4">
    <source>
        <dbReference type="Google" id="ProtNLM"/>
    </source>
</evidence>
<proteinExistence type="predicted"/>
<accession>A0ABV2ADA1</accession>
<dbReference type="RefSeq" id="WP_352889675.1">
    <property type="nucleotide sequence ID" value="NZ_JBEPIJ010000011.1"/>
</dbReference>
<reference evidence="2 3" key="1">
    <citation type="submission" date="2024-06" db="EMBL/GenBank/DDBJ databases">
        <authorList>
            <person name="Li Z."/>
            <person name="Jiang Y."/>
        </authorList>
    </citation>
    <scope>NUCLEOTIDE SEQUENCE [LARGE SCALE GENOMIC DNA]</scope>
    <source>
        <strain evidence="2 3">HSW-8</strain>
    </source>
</reference>
<protein>
    <recommendedName>
        <fullName evidence="4">Cobalt transport protein</fullName>
    </recommendedName>
</protein>
<evidence type="ECO:0000313" key="2">
    <source>
        <dbReference type="EMBL" id="MES0874464.1"/>
    </source>
</evidence>
<feature type="transmembrane region" description="Helical" evidence="1">
    <location>
        <begin position="60"/>
        <end position="79"/>
    </location>
</feature>
<evidence type="ECO:0000313" key="3">
    <source>
        <dbReference type="Proteomes" id="UP001465331"/>
    </source>
</evidence>
<sequence>MPLSVHPAVRVLLLLALASALPMMALSSLALIAAAALILHRALAADALARLRAGVFRLRWLLLAILVLYGGFTPGEPLAPALPGLSREGLTEGLRRALVLIDLMLAVYLLLALTSTAQLVMAVRTLLRPLRVFGVDPDRVGLRIALALDRVSSLERRLLSAPREDGGVWRRAAQLIEQIEDEARAVDGGTVELPAARAPRWWEWLLVLGLLAALHAAIQGGLA</sequence>
<dbReference type="EMBL" id="JBEPIJ010000011">
    <property type="protein sequence ID" value="MES0874464.1"/>
    <property type="molecule type" value="Genomic_DNA"/>
</dbReference>
<keyword evidence="1" id="KW-1133">Transmembrane helix</keyword>
<evidence type="ECO:0000256" key="1">
    <source>
        <dbReference type="SAM" id="Phobius"/>
    </source>
</evidence>
<organism evidence="2 3">
    <name type="scientific">Sinimarinibacterium thermocellulolyticum</name>
    <dbReference type="NCBI Taxonomy" id="3170016"/>
    <lineage>
        <taxon>Bacteria</taxon>
        <taxon>Pseudomonadati</taxon>
        <taxon>Pseudomonadota</taxon>
        <taxon>Gammaproteobacteria</taxon>
        <taxon>Nevskiales</taxon>
        <taxon>Nevskiaceae</taxon>
        <taxon>Sinimarinibacterium</taxon>
    </lineage>
</organism>
<dbReference type="Proteomes" id="UP001465331">
    <property type="component" value="Unassembled WGS sequence"/>
</dbReference>
<comment type="caution">
    <text evidence="2">The sequence shown here is derived from an EMBL/GenBank/DDBJ whole genome shotgun (WGS) entry which is preliminary data.</text>
</comment>
<feature type="transmembrane region" description="Helical" evidence="1">
    <location>
        <begin position="99"/>
        <end position="123"/>
    </location>
</feature>
<gene>
    <name evidence="2" type="ORF">ABSH63_10675</name>
</gene>
<name>A0ABV2ADA1_9GAMM</name>
<feature type="transmembrane region" description="Helical" evidence="1">
    <location>
        <begin position="12"/>
        <end position="39"/>
    </location>
</feature>
<keyword evidence="1" id="KW-0812">Transmembrane</keyword>
<keyword evidence="1" id="KW-0472">Membrane</keyword>